<dbReference type="Proteomes" id="UP000314251">
    <property type="component" value="Unassembled WGS sequence"/>
</dbReference>
<name>A0A5N6ADR3_9ACTN</name>
<protein>
    <submittedName>
        <fullName evidence="6">SDR family NAD(P)-dependent oxidoreductase</fullName>
    </submittedName>
</protein>
<evidence type="ECO:0000259" key="5">
    <source>
        <dbReference type="SMART" id="SM00822"/>
    </source>
</evidence>
<keyword evidence="2" id="KW-0560">Oxidoreductase</keyword>
<dbReference type="FunFam" id="3.40.50.720:FF:000047">
    <property type="entry name" value="NADP-dependent L-serine/L-allo-threonine dehydrogenase"/>
    <property type="match status" value="1"/>
</dbReference>
<gene>
    <name evidence="6" type="ORF">FH607_008560</name>
</gene>
<feature type="domain" description="Ketoreductase" evidence="5">
    <location>
        <begin position="34"/>
        <end position="239"/>
    </location>
</feature>
<evidence type="ECO:0000256" key="2">
    <source>
        <dbReference type="ARBA" id="ARBA00023002"/>
    </source>
</evidence>
<dbReference type="InterPro" id="IPR036291">
    <property type="entry name" value="NAD(P)-bd_dom_sf"/>
</dbReference>
<dbReference type="GO" id="GO:0016616">
    <property type="term" value="F:oxidoreductase activity, acting on the CH-OH group of donors, NAD or NADP as acceptor"/>
    <property type="evidence" value="ECO:0007669"/>
    <property type="project" value="UniProtKB-ARBA"/>
</dbReference>
<dbReference type="SMART" id="SM00822">
    <property type="entry name" value="PKS_KR"/>
    <property type="match status" value="1"/>
</dbReference>
<dbReference type="PRINTS" id="PR00081">
    <property type="entry name" value="GDHRDH"/>
</dbReference>
<feature type="region of interest" description="Disordered" evidence="4">
    <location>
        <begin position="1"/>
        <end position="31"/>
    </location>
</feature>
<keyword evidence="7" id="KW-1185">Reference proteome</keyword>
<dbReference type="PROSITE" id="PS00061">
    <property type="entry name" value="ADH_SHORT"/>
    <property type="match status" value="1"/>
</dbReference>
<dbReference type="SUPFAM" id="SSF51735">
    <property type="entry name" value="NAD(P)-binding Rossmann-fold domains"/>
    <property type="match status" value="1"/>
</dbReference>
<dbReference type="PRINTS" id="PR00080">
    <property type="entry name" value="SDRFAMILY"/>
</dbReference>
<evidence type="ECO:0000256" key="3">
    <source>
        <dbReference type="RuleBase" id="RU000363"/>
    </source>
</evidence>
<evidence type="ECO:0000256" key="4">
    <source>
        <dbReference type="SAM" id="MobiDB-lite"/>
    </source>
</evidence>
<evidence type="ECO:0000313" key="7">
    <source>
        <dbReference type="Proteomes" id="UP000314251"/>
    </source>
</evidence>
<dbReference type="InterPro" id="IPR002347">
    <property type="entry name" value="SDR_fam"/>
</dbReference>
<feature type="compositionally biased region" description="Basic and acidic residues" evidence="4">
    <location>
        <begin position="11"/>
        <end position="26"/>
    </location>
</feature>
<dbReference type="InterPro" id="IPR057326">
    <property type="entry name" value="KR_dom"/>
</dbReference>
<dbReference type="PANTHER" id="PTHR43669:SF3">
    <property type="entry name" value="ALCOHOL DEHYDROGENASE, PUTATIVE (AFU_ORTHOLOGUE AFUA_3G03445)-RELATED"/>
    <property type="match status" value="1"/>
</dbReference>
<dbReference type="AlphaFoldDB" id="A0A5N6ADR3"/>
<evidence type="ECO:0000256" key="1">
    <source>
        <dbReference type="ARBA" id="ARBA00006484"/>
    </source>
</evidence>
<dbReference type="OrthoDB" id="9775296at2"/>
<accession>A0A5N6ADR3</accession>
<comment type="similarity">
    <text evidence="1 3">Belongs to the short-chain dehydrogenases/reductases (SDR) family.</text>
</comment>
<comment type="caution">
    <text evidence="6">The sequence shown here is derived from an EMBL/GenBank/DDBJ whole genome shotgun (WGS) entry which is preliminary data.</text>
</comment>
<dbReference type="InterPro" id="IPR020904">
    <property type="entry name" value="Sc_DH/Rdtase_CS"/>
</dbReference>
<dbReference type="Gene3D" id="3.40.50.720">
    <property type="entry name" value="NAD(P)-binding Rossmann-like Domain"/>
    <property type="match status" value="1"/>
</dbReference>
<sequence length="279" mass="28921">MSTALSPSDPSDPRDPADDATRDGTAGRRPLAGRVAVVTGASSGIGAATAEHLAELGARVALLARRAERLDELAARIDAAGGTALPLAVDVTDEAAVRAVAKRVAAELGDADLVLNNAGVMLPSPVEAVATDVWRRQLDLNAGGVLNVVGGFVPQLLRAASERGRVADLVNVSSVAAFGVFAKFAVYSGTKAFVSHLSRNLRAELGPRGVRVTALEPGIVGTELQEHVTDGDALEWLASTRAQHEWLVPEDIATTVGFLASLPPRVNLQQLTVLPTGQV</sequence>
<dbReference type="Pfam" id="PF00106">
    <property type="entry name" value="adh_short"/>
    <property type="match status" value="1"/>
</dbReference>
<evidence type="ECO:0000313" key="6">
    <source>
        <dbReference type="EMBL" id="KAB8166954.1"/>
    </source>
</evidence>
<reference evidence="6" key="1">
    <citation type="submission" date="2019-10" db="EMBL/GenBank/DDBJ databases">
        <title>Nonomuraea sp. nov., isolated from Phyllanthus amarus.</title>
        <authorList>
            <person name="Klykleung N."/>
            <person name="Tanasupawat S."/>
        </authorList>
    </citation>
    <scope>NUCLEOTIDE SEQUENCE [LARGE SCALE GENOMIC DNA]</scope>
    <source>
        <strain evidence="6">3MP-10</strain>
    </source>
</reference>
<organism evidence="6 7">
    <name type="scientific">Streptomyces mimosae</name>
    <dbReference type="NCBI Taxonomy" id="2586635"/>
    <lineage>
        <taxon>Bacteria</taxon>
        <taxon>Bacillati</taxon>
        <taxon>Actinomycetota</taxon>
        <taxon>Actinomycetes</taxon>
        <taxon>Kitasatosporales</taxon>
        <taxon>Streptomycetaceae</taxon>
        <taxon>Streptomyces</taxon>
    </lineage>
</organism>
<dbReference type="EMBL" id="VDLY02000005">
    <property type="protein sequence ID" value="KAB8166954.1"/>
    <property type="molecule type" value="Genomic_DNA"/>
</dbReference>
<dbReference type="PANTHER" id="PTHR43669">
    <property type="entry name" value="5-KETO-D-GLUCONATE 5-REDUCTASE"/>
    <property type="match status" value="1"/>
</dbReference>
<proteinExistence type="inferred from homology"/>